<organism evidence="1 2">
    <name type="scientific">Methylobacterium isbiliense</name>
    <dbReference type="NCBI Taxonomy" id="315478"/>
    <lineage>
        <taxon>Bacteria</taxon>
        <taxon>Pseudomonadati</taxon>
        <taxon>Pseudomonadota</taxon>
        <taxon>Alphaproteobacteria</taxon>
        <taxon>Hyphomicrobiales</taxon>
        <taxon>Methylobacteriaceae</taxon>
        <taxon>Methylobacterium</taxon>
    </lineage>
</organism>
<gene>
    <name evidence="1" type="ORF">GMJLKIPL_5837</name>
</gene>
<comment type="caution">
    <text evidence="1">The sequence shown here is derived from an EMBL/GenBank/DDBJ whole genome shotgun (WGS) entry which is preliminary data.</text>
</comment>
<accession>A0ABQ4SMY0</accession>
<protein>
    <submittedName>
        <fullName evidence="1">Uncharacterized protein</fullName>
    </submittedName>
</protein>
<evidence type="ECO:0000313" key="2">
    <source>
        <dbReference type="Proteomes" id="UP001055153"/>
    </source>
</evidence>
<dbReference type="EMBL" id="BPQQ01000095">
    <property type="protein sequence ID" value="GJE03880.1"/>
    <property type="molecule type" value="Genomic_DNA"/>
</dbReference>
<dbReference type="Proteomes" id="UP001055153">
    <property type="component" value="Unassembled WGS sequence"/>
</dbReference>
<reference evidence="1" key="1">
    <citation type="journal article" date="2021" name="Front. Microbiol.">
        <title>Comprehensive Comparative Genomics and Phenotyping of Methylobacterium Species.</title>
        <authorList>
            <person name="Alessa O."/>
            <person name="Ogura Y."/>
            <person name="Fujitani Y."/>
            <person name="Takami H."/>
            <person name="Hayashi T."/>
            <person name="Sahin N."/>
            <person name="Tani A."/>
        </authorList>
    </citation>
    <scope>NUCLEOTIDE SEQUENCE</scope>
    <source>
        <strain evidence="1">DSM 17168</strain>
    </source>
</reference>
<name>A0ABQ4SMY0_9HYPH</name>
<keyword evidence="2" id="KW-1185">Reference proteome</keyword>
<proteinExistence type="predicted"/>
<reference evidence="1" key="2">
    <citation type="submission" date="2021-08" db="EMBL/GenBank/DDBJ databases">
        <authorList>
            <person name="Tani A."/>
            <person name="Ola A."/>
            <person name="Ogura Y."/>
            <person name="Katsura K."/>
            <person name="Hayashi T."/>
        </authorList>
    </citation>
    <scope>NUCLEOTIDE SEQUENCE</scope>
    <source>
        <strain evidence="1">DSM 17168</strain>
    </source>
</reference>
<evidence type="ECO:0000313" key="1">
    <source>
        <dbReference type="EMBL" id="GJE03880.1"/>
    </source>
</evidence>
<sequence length="88" mass="10329">MDRQRRLIRGTYNVFRHREKPELYCAVRQDKPVPGFLEGACWAYSHTLQDMAAVPVEFRPVAAEDATRQLGFYVFHAFSRPERWRSAA</sequence>